<dbReference type="PANTHER" id="PTHR46825">
    <property type="entry name" value="D-ALANYL-D-ALANINE-CARBOXYPEPTIDASE/ENDOPEPTIDASE AMPH"/>
    <property type="match status" value="1"/>
</dbReference>
<dbReference type="GO" id="GO:0017001">
    <property type="term" value="P:antibiotic catabolic process"/>
    <property type="evidence" value="ECO:0007669"/>
    <property type="project" value="InterPro"/>
</dbReference>
<evidence type="ECO:0000256" key="1">
    <source>
        <dbReference type="ARBA" id="ARBA00001526"/>
    </source>
</evidence>
<evidence type="ECO:0000256" key="2">
    <source>
        <dbReference type="ARBA" id="ARBA00007840"/>
    </source>
</evidence>
<reference evidence="7 8" key="2">
    <citation type="journal article" date="2020" name="Microbiol. Resour. Announc.">
        <title>Antarctic desert soil bacteria exhibit high novel natural product potential, evaluated through long-read genome sequencing and comparative genomics.</title>
        <authorList>
            <person name="Benaud N."/>
            <person name="Edwards R.J."/>
            <person name="Amos T.G."/>
            <person name="D'Agostino P.M."/>
            <person name="Gutierrez-Chavez C."/>
            <person name="Montgomery K."/>
            <person name="Nicetic I."/>
            <person name="Ferrari B.C."/>
        </authorList>
    </citation>
    <scope>NUCLEOTIDE SEQUENCE [LARGE SCALE GENOMIC DNA]</scope>
    <source>
        <strain evidence="7 8">SPB151</strain>
    </source>
</reference>
<protein>
    <recommendedName>
        <fullName evidence="5">Beta-lactamase</fullName>
        <ecNumber evidence="5">3.5.2.6</ecNumber>
    </recommendedName>
</protein>
<sequence length="346" mass="36148">MKLIAVLLAIALTAGGWLVRPRGLDLDAARTGDDKLQAFIDQNYEGPGHRLAVAVIGDNSMVFAGRGANEHGRFEVGSISKAMTGLLLADSVRRGEVRLDQQVGSLLPLDGTDVANATLEELATHSSGLPNTSHKPLVVARSFLASWSASNPYPYDVNQLLGQARAAGTGGRGKPAYSNLGGALLGQALASKAGKSYPDLLTERVLTPLQMNETRVAVDQADAAPDGYSSGGRKEAPWVQDGYGPAGGVVSTSGDMALMLQSLLRGTGVEALAARRGFEDGDRIGLFWITSPLPGTDHSMVWHDGGTGGYRAFVGVDLERKRAVVVLSDVAASVNDFGAKLLAAQS</sequence>
<dbReference type="PANTHER" id="PTHR46825:SF9">
    <property type="entry name" value="BETA-LACTAMASE-RELATED DOMAIN-CONTAINING PROTEIN"/>
    <property type="match status" value="1"/>
</dbReference>
<dbReference type="PROSITE" id="PS00336">
    <property type="entry name" value="BETA_LACTAMASE_C"/>
    <property type="match status" value="1"/>
</dbReference>
<keyword evidence="4 5" id="KW-0046">Antibiotic resistance</keyword>
<dbReference type="InterPro" id="IPR001586">
    <property type="entry name" value="Beta-lactam_class-C_AS"/>
</dbReference>
<dbReference type="Pfam" id="PF00144">
    <property type="entry name" value="Beta-lactamase"/>
    <property type="match status" value="1"/>
</dbReference>
<dbReference type="GO" id="GO:0046677">
    <property type="term" value="P:response to antibiotic"/>
    <property type="evidence" value="ECO:0007669"/>
    <property type="project" value="UniProtKB-UniRule"/>
</dbReference>
<dbReference type="InterPro" id="IPR012338">
    <property type="entry name" value="Beta-lactam/transpept-like"/>
</dbReference>
<dbReference type="RefSeq" id="WP_185442768.1">
    <property type="nucleotide sequence ID" value="NZ_CP043661.1"/>
</dbReference>
<reference evidence="8" key="1">
    <citation type="submission" date="2019-09" db="EMBL/GenBank/DDBJ databases">
        <title>Antimicrobial potential of Antarctic Bacteria.</title>
        <authorList>
            <person name="Benaud N."/>
            <person name="Edwards R.J."/>
            <person name="Ferrari B.C."/>
        </authorList>
    </citation>
    <scope>NUCLEOTIDE SEQUENCE [LARGE SCALE GENOMIC DNA]</scope>
    <source>
        <strain evidence="8">SPB151</strain>
    </source>
</reference>
<name>A0A7G6X2L7_9ACTN</name>
<dbReference type="InterPro" id="IPR001466">
    <property type="entry name" value="Beta-lactam-related"/>
</dbReference>
<evidence type="ECO:0000313" key="7">
    <source>
        <dbReference type="EMBL" id="QNE20482.1"/>
    </source>
</evidence>
<gene>
    <name evidence="7" type="ORF">F1D05_24425</name>
</gene>
<evidence type="ECO:0000256" key="3">
    <source>
        <dbReference type="ARBA" id="ARBA00022801"/>
    </source>
</evidence>
<dbReference type="AlphaFoldDB" id="A0A7G6X2L7"/>
<dbReference type="GO" id="GO:0008800">
    <property type="term" value="F:beta-lactamase activity"/>
    <property type="evidence" value="ECO:0007669"/>
    <property type="project" value="UniProtKB-UniRule"/>
</dbReference>
<proteinExistence type="inferred from homology"/>
<dbReference type="EC" id="3.5.2.6" evidence="5"/>
<dbReference type="InterPro" id="IPR050491">
    <property type="entry name" value="AmpC-like"/>
</dbReference>
<comment type="similarity">
    <text evidence="2 5">Belongs to the class-C beta-lactamase family.</text>
</comment>
<evidence type="ECO:0000256" key="4">
    <source>
        <dbReference type="ARBA" id="ARBA00023251"/>
    </source>
</evidence>
<keyword evidence="8" id="KW-1185">Reference proteome</keyword>
<dbReference type="EMBL" id="CP043661">
    <property type="protein sequence ID" value="QNE20482.1"/>
    <property type="molecule type" value="Genomic_DNA"/>
</dbReference>
<evidence type="ECO:0000313" key="8">
    <source>
        <dbReference type="Proteomes" id="UP000515563"/>
    </source>
</evidence>
<dbReference type="Gene3D" id="3.40.710.10">
    <property type="entry name" value="DD-peptidase/beta-lactamase superfamily"/>
    <property type="match status" value="1"/>
</dbReference>
<accession>A0A7G6X2L7</accession>
<evidence type="ECO:0000256" key="5">
    <source>
        <dbReference type="RuleBase" id="RU361140"/>
    </source>
</evidence>
<dbReference type="KEGG" id="kqi:F1D05_24425"/>
<dbReference type="GO" id="GO:0030288">
    <property type="term" value="C:outer membrane-bounded periplasmic space"/>
    <property type="evidence" value="ECO:0007669"/>
    <property type="project" value="InterPro"/>
</dbReference>
<dbReference type="SUPFAM" id="SSF56601">
    <property type="entry name" value="beta-lactamase/transpeptidase-like"/>
    <property type="match status" value="1"/>
</dbReference>
<comment type="catalytic activity">
    <reaction evidence="1 5">
        <text>a beta-lactam + H2O = a substituted beta-amino acid</text>
        <dbReference type="Rhea" id="RHEA:20401"/>
        <dbReference type="ChEBI" id="CHEBI:15377"/>
        <dbReference type="ChEBI" id="CHEBI:35627"/>
        <dbReference type="ChEBI" id="CHEBI:140347"/>
        <dbReference type="EC" id="3.5.2.6"/>
    </reaction>
</comment>
<evidence type="ECO:0000259" key="6">
    <source>
        <dbReference type="Pfam" id="PF00144"/>
    </source>
</evidence>
<keyword evidence="3 5" id="KW-0378">Hydrolase</keyword>
<feature type="domain" description="Beta-lactamase-related" evidence="6">
    <location>
        <begin position="51"/>
        <end position="333"/>
    </location>
</feature>
<dbReference type="Proteomes" id="UP000515563">
    <property type="component" value="Chromosome"/>
</dbReference>
<organism evidence="7 8">
    <name type="scientific">Kribbella qitaiheensis</name>
    <dbReference type="NCBI Taxonomy" id="1544730"/>
    <lineage>
        <taxon>Bacteria</taxon>
        <taxon>Bacillati</taxon>
        <taxon>Actinomycetota</taxon>
        <taxon>Actinomycetes</taxon>
        <taxon>Propionibacteriales</taxon>
        <taxon>Kribbellaceae</taxon>
        <taxon>Kribbella</taxon>
    </lineage>
</organism>